<gene>
    <name evidence="3" type="ORF">SCLO_1014210</name>
</gene>
<reference evidence="3 4" key="1">
    <citation type="submission" date="2016-10" db="EMBL/GenBank/DDBJ databases">
        <title>Complete Genome Sequence of the Nonylphenol-Degrading Bacterium Sphingobium cloacae JCM 10874T.</title>
        <authorList>
            <person name="Ootsuka M."/>
            <person name="Nishizawa T."/>
            <person name="Ohta H."/>
        </authorList>
    </citation>
    <scope>NUCLEOTIDE SEQUENCE [LARGE SCALE GENOMIC DNA]</scope>
    <source>
        <strain evidence="3 4">JCM 10874</strain>
    </source>
</reference>
<name>A0A1E1F1X9_9SPHN</name>
<evidence type="ECO:0000313" key="3">
    <source>
        <dbReference type="EMBL" id="BAV64461.1"/>
    </source>
</evidence>
<keyword evidence="2" id="KW-0732">Signal</keyword>
<protein>
    <recommendedName>
        <fullName evidence="5">Lipoprotein</fullName>
    </recommendedName>
</protein>
<dbReference type="EMBL" id="AP017655">
    <property type="protein sequence ID" value="BAV64461.1"/>
    <property type="molecule type" value="Genomic_DNA"/>
</dbReference>
<feature type="chain" id="PRO_5009112430" description="Lipoprotein" evidence="2">
    <location>
        <begin position="21"/>
        <end position="262"/>
    </location>
</feature>
<keyword evidence="4" id="KW-1185">Reference proteome</keyword>
<sequence length="262" mass="29459">MRFLQAAALPLLGLVLLATGACDGSSNSSNAVQQADASQRPDFSGTWTRYPDNWAGDDPDNPPPPNGPFPLKEPYATQYAEFIKKSRAADAAGTPLATPTTRCLPEGMPDIMSARYPIEIMQNSRRLVVLAELLTQTRRVYINEKMPPLDEIEPSFNGYSVAHWEGDTLVIETVRVRPDVRFFNVPHSLNMKLTERMRLTAPDMLESKVVIDDPEYFTKPYEFTFQYKRNNDYKIMEFICENNQTKVDADGKASLNLQTSGN</sequence>
<accession>A0A1E1F1X9</accession>
<dbReference type="PROSITE" id="PS51257">
    <property type="entry name" value="PROKAR_LIPOPROTEIN"/>
    <property type="match status" value="1"/>
</dbReference>
<evidence type="ECO:0000256" key="2">
    <source>
        <dbReference type="SAM" id="SignalP"/>
    </source>
</evidence>
<organism evidence="3 4">
    <name type="scientific">Sphingobium cloacae</name>
    <dbReference type="NCBI Taxonomy" id="120107"/>
    <lineage>
        <taxon>Bacteria</taxon>
        <taxon>Pseudomonadati</taxon>
        <taxon>Pseudomonadota</taxon>
        <taxon>Alphaproteobacteria</taxon>
        <taxon>Sphingomonadales</taxon>
        <taxon>Sphingomonadaceae</taxon>
        <taxon>Sphingobium</taxon>
    </lineage>
</organism>
<dbReference type="OrthoDB" id="7054794at2"/>
<evidence type="ECO:0000313" key="4">
    <source>
        <dbReference type="Proteomes" id="UP000218272"/>
    </source>
</evidence>
<proteinExistence type="predicted"/>
<dbReference type="Proteomes" id="UP000218272">
    <property type="component" value="Chromosome SCLO_1"/>
</dbReference>
<feature type="compositionally biased region" description="Polar residues" evidence="1">
    <location>
        <begin position="25"/>
        <end position="37"/>
    </location>
</feature>
<dbReference type="KEGG" id="sclo:SCLO_1014210"/>
<feature type="signal peptide" evidence="2">
    <location>
        <begin position="1"/>
        <end position="20"/>
    </location>
</feature>
<feature type="region of interest" description="Disordered" evidence="1">
    <location>
        <begin position="25"/>
        <end position="72"/>
    </location>
</feature>
<evidence type="ECO:0000256" key="1">
    <source>
        <dbReference type="SAM" id="MobiDB-lite"/>
    </source>
</evidence>
<dbReference type="AlphaFoldDB" id="A0A1E1F1X9"/>
<evidence type="ECO:0008006" key="5">
    <source>
        <dbReference type="Google" id="ProtNLM"/>
    </source>
</evidence>